<dbReference type="PANTHER" id="PTHR46118:SF4">
    <property type="entry name" value="PROTEIN ABHD11"/>
    <property type="match status" value="1"/>
</dbReference>
<dbReference type="Gene3D" id="3.40.50.1820">
    <property type="entry name" value="alpha/beta hydrolase"/>
    <property type="match status" value="1"/>
</dbReference>
<dbReference type="InterPro" id="IPR029058">
    <property type="entry name" value="AB_hydrolase_fold"/>
</dbReference>
<evidence type="ECO:0000256" key="1">
    <source>
        <dbReference type="ARBA" id="ARBA00022801"/>
    </source>
</evidence>
<sequence>MENQILFSKIIGDKPKHLIILHGLFGMLDNWATLGKKFGEYFTTHLVDARNHGRSFHIDEMSHKAMADDLYHYMQAHKVEKSSFIGHSLGGKAVMEFAMKYPEMVDKLIVADMSPKDYTPHHQAILKALNSVDFSQVENRGDAEDFLKDYIKDPAVRMFLMKSVQRCDEGKYAYKFNLKSLTENYNDLITNHLPDKIFNGEVLFLGGGNSSYITDPDTILIKKYFPQAEIKHIQGAGHWLHAEKPDEFLEICLNFLLK</sequence>
<evidence type="ECO:0000259" key="2">
    <source>
        <dbReference type="Pfam" id="PF00561"/>
    </source>
</evidence>
<dbReference type="RefSeq" id="WP_128500393.1">
    <property type="nucleotide sequence ID" value="NZ_CP035107.1"/>
</dbReference>
<reference evidence="3 4" key="1">
    <citation type="submission" date="2019-01" db="EMBL/GenBank/DDBJ databases">
        <title>Whole Genome of Ornithobacterium rhinotracheale FARPER-174b.</title>
        <authorList>
            <person name="Tataje-Lavanda L.A."/>
            <person name="Montalvan A."/>
            <person name="Montesinos R."/>
            <person name="Zimic M."/>
            <person name="Fernandez-Sanchez M."/>
            <person name="Fernandez-Diaz M."/>
        </authorList>
    </citation>
    <scope>NUCLEOTIDE SEQUENCE [LARGE SCALE GENOMIC DNA]</scope>
    <source>
        <strain evidence="3 4">FARPER-174b</strain>
    </source>
</reference>
<dbReference type="OrthoDB" id="9808398at2"/>
<dbReference type="SUPFAM" id="SSF53474">
    <property type="entry name" value="alpha/beta-Hydrolases"/>
    <property type="match status" value="1"/>
</dbReference>
<feature type="domain" description="AB hydrolase-1" evidence="2">
    <location>
        <begin position="16"/>
        <end position="245"/>
    </location>
</feature>
<keyword evidence="1 3" id="KW-0378">Hydrolase</keyword>
<accession>A0A3R5UVY5</accession>
<dbReference type="PANTHER" id="PTHR46118">
    <property type="entry name" value="PROTEIN ABHD11"/>
    <property type="match status" value="1"/>
</dbReference>
<evidence type="ECO:0000313" key="4">
    <source>
        <dbReference type="Proteomes" id="UP000287701"/>
    </source>
</evidence>
<name>A0A3R5UVY5_ORNRH</name>
<dbReference type="AlphaFoldDB" id="A0A3R5UVY5"/>
<protein>
    <submittedName>
        <fullName evidence="3">Alpha/beta fold hydrolase</fullName>
    </submittedName>
</protein>
<evidence type="ECO:0000313" key="3">
    <source>
        <dbReference type="EMBL" id="QAR29875.1"/>
    </source>
</evidence>
<dbReference type="InterPro" id="IPR000073">
    <property type="entry name" value="AB_hydrolase_1"/>
</dbReference>
<proteinExistence type="predicted"/>
<dbReference type="GO" id="GO:0016787">
    <property type="term" value="F:hydrolase activity"/>
    <property type="evidence" value="ECO:0007669"/>
    <property type="project" value="UniProtKB-KW"/>
</dbReference>
<dbReference type="EMBL" id="CP035107">
    <property type="protein sequence ID" value="QAR29875.1"/>
    <property type="molecule type" value="Genomic_DNA"/>
</dbReference>
<dbReference type="Proteomes" id="UP000287701">
    <property type="component" value="Chromosome"/>
</dbReference>
<organism evidence="3 4">
    <name type="scientific">Ornithobacterium rhinotracheale</name>
    <dbReference type="NCBI Taxonomy" id="28251"/>
    <lineage>
        <taxon>Bacteria</taxon>
        <taxon>Pseudomonadati</taxon>
        <taxon>Bacteroidota</taxon>
        <taxon>Flavobacteriia</taxon>
        <taxon>Flavobacteriales</taxon>
        <taxon>Weeksellaceae</taxon>
        <taxon>Ornithobacterium</taxon>
    </lineage>
</organism>
<dbReference type="Pfam" id="PF00561">
    <property type="entry name" value="Abhydrolase_1"/>
    <property type="match status" value="1"/>
</dbReference>
<gene>
    <name evidence="3" type="ORF">EQP59_00115</name>
</gene>